<keyword evidence="8" id="KW-0239">DNA-directed DNA polymerase</keyword>
<evidence type="ECO:0000256" key="7">
    <source>
        <dbReference type="ARBA" id="ARBA00022705"/>
    </source>
</evidence>
<dbReference type="PANTHER" id="PTHR30478:SF0">
    <property type="entry name" value="BETA SLIDING CLAMP"/>
    <property type="match status" value="1"/>
</dbReference>
<evidence type="ECO:0000256" key="9">
    <source>
        <dbReference type="ARBA" id="ARBA00023125"/>
    </source>
</evidence>
<comment type="caution">
    <text evidence="13">The sequence shown here is derived from an EMBL/GenBank/DDBJ whole genome shotgun (WGS) entry which is preliminary data.</text>
</comment>
<name>A0ABX5B3R4_9SPIR</name>
<reference evidence="13 14" key="1">
    <citation type="submission" date="2014-04" db="EMBL/GenBank/DDBJ databases">
        <title>Whole genome sequence of 'Brachyspira hampsonii' D13-03603F2.</title>
        <authorList>
            <person name="Patterson A.H."/>
            <person name="Chaban B."/>
            <person name="Fernando C."/>
            <person name="Harding J.C."/>
            <person name="Hill J.E."/>
        </authorList>
    </citation>
    <scope>NUCLEOTIDE SEQUENCE [LARGE SCALE GENOMIC DNA]</scope>
    <source>
        <strain evidence="13 14">D13-03603F2</strain>
    </source>
</reference>
<keyword evidence="14" id="KW-1185">Reference proteome</keyword>
<organism evidence="13 14">
    <name type="scientific">Brachyspira murdochii</name>
    <dbReference type="NCBI Taxonomy" id="84378"/>
    <lineage>
        <taxon>Bacteria</taxon>
        <taxon>Pseudomonadati</taxon>
        <taxon>Spirochaetota</taxon>
        <taxon>Spirochaetia</taxon>
        <taxon>Brachyspirales</taxon>
        <taxon>Brachyspiraceae</taxon>
        <taxon>Brachyspira</taxon>
    </lineage>
</organism>
<protein>
    <recommendedName>
        <fullName evidence="3">Beta sliding clamp</fullName>
    </recommendedName>
    <alternativeName>
        <fullName evidence="11">Beta-clamp processivity factor</fullName>
    </alternativeName>
    <alternativeName>
        <fullName evidence="10">DNA polymerase III beta sliding clamp subunit</fullName>
    </alternativeName>
</protein>
<accession>A0ABX5B3R4</accession>
<comment type="similarity">
    <text evidence="2">Belongs to the beta sliding clamp family.</text>
</comment>
<keyword evidence="6" id="KW-0548">Nucleotidyltransferase</keyword>
<dbReference type="EMBL" id="JJMJ01000121">
    <property type="protein sequence ID" value="PPS21941.1"/>
    <property type="molecule type" value="Genomic_DNA"/>
</dbReference>
<evidence type="ECO:0000256" key="2">
    <source>
        <dbReference type="ARBA" id="ARBA00010752"/>
    </source>
</evidence>
<proteinExistence type="inferred from homology"/>
<keyword evidence="7" id="KW-0235">DNA replication</keyword>
<evidence type="ECO:0000256" key="1">
    <source>
        <dbReference type="ARBA" id="ARBA00004496"/>
    </source>
</evidence>
<dbReference type="InterPro" id="IPR001001">
    <property type="entry name" value="DNA_polIII_beta"/>
</dbReference>
<dbReference type="InterPro" id="IPR022634">
    <property type="entry name" value="DNA_polIII_beta_N"/>
</dbReference>
<evidence type="ECO:0000256" key="5">
    <source>
        <dbReference type="ARBA" id="ARBA00022679"/>
    </source>
</evidence>
<evidence type="ECO:0000256" key="8">
    <source>
        <dbReference type="ARBA" id="ARBA00022932"/>
    </source>
</evidence>
<sequence length="226" mass="26297">MTQINNYITINTKNLKDIKNSFMEIIQSKVIYNIESNVLLQLEGSILNIVATDGSIFIEKRIKVINHNHDNFRICVYAKMFFNIIKEHDADFINISVQENQKIYMFYKGTYINKNKEEKKINTQHLIIGMNAEEYPDNKINKNFTDYITVGKKELFNIFKKSINTVSKDNFRSPAIKGIYFDFLDNNSLNIVSTEGRQMAVYKINYQGNKKLNNAIIPAETIKSII</sequence>
<evidence type="ECO:0000256" key="11">
    <source>
        <dbReference type="ARBA" id="ARBA00033276"/>
    </source>
</evidence>
<dbReference type="SUPFAM" id="SSF55979">
    <property type="entry name" value="DNA clamp"/>
    <property type="match status" value="2"/>
</dbReference>
<dbReference type="PANTHER" id="PTHR30478">
    <property type="entry name" value="DNA POLYMERASE III SUBUNIT BETA"/>
    <property type="match status" value="1"/>
</dbReference>
<evidence type="ECO:0000256" key="6">
    <source>
        <dbReference type="ARBA" id="ARBA00022695"/>
    </source>
</evidence>
<evidence type="ECO:0000256" key="4">
    <source>
        <dbReference type="ARBA" id="ARBA00022490"/>
    </source>
</evidence>
<dbReference type="Pfam" id="PF00712">
    <property type="entry name" value="DNA_pol3_beta"/>
    <property type="match status" value="1"/>
</dbReference>
<dbReference type="InterPro" id="IPR046938">
    <property type="entry name" value="DNA_clamp_sf"/>
</dbReference>
<dbReference type="Proteomes" id="UP000238924">
    <property type="component" value="Unassembled WGS sequence"/>
</dbReference>
<gene>
    <name evidence="13" type="ORF">DJ52_07830</name>
</gene>
<feature type="domain" description="DNA polymerase III beta sliding clamp N-terminal" evidence="12">
    <location>
        <begin position="8"/>
        <end position="136"/>
    </location>
</feature>
<keyword evidence="5" id="KW-0808">Transferase</keyword>
<feature type="non-terminal residue" evidence="13">
    <location>
        <position position="226"/>
    </location>
</feature>
<dbReference type="Gene3D" id="3.10.150.10">
    <property type="entry name" value="DNA Polymerase III, subunit A, domain 2"/>
    <property type="match status" value="2"/>
</dbReference>
<comment type="subcellular location">
    <subcellularLocation>
        <location evidence="1">Cytoplasm</location>
    </subcellularLocation>
</comment>
<evidence type="ECO:0000256" key="3">
    <source>
        <dbReference type="ARBA" id="ARBA00021035"/>
    </source>
</evidence>
<evidence type="ECO:0000256" key="10">
    <source>
        <dbReference type="ARBA" id="ARBA00030988"/>
    </source>
</evidence>
<evidence type="ECO:0000313" key="14">
    <source>
        <dbReference type="Proteomes" id="UP000238924"/>
    </source>
</evidence>
<keyword evidence="9" id="KW-0238">DNA-binding</keyword>
<evidence type="ECO:0000259" key="12">
    <source>
        <dbReference type="Pfam" id="PF00712"/>
    </source>
</evidence>
<keyword evidence="4" id="KW-0963">Cytoplasm</keyword>
<evidence type="ECO:0000313" key="13">
    <source>
        <dbReference type="EMBL" id="PPS21941.1"/>
    </source>
</evidence>